<dbReference type="Proteomes" id="UP001595897">
    <property type="component" value="Unassembled WGS sequence"/>
</dbReference>
<evidence type="ECO:0000313" key="1">
    <source>
        <dbReference type="EMBL" id="MFC4701600.1"/>
    </source>
</evidence>
<dbReference type="InterPro" id="IPR038573">
    <property type="entry name" value="BrnT_sf"/>
</dbReference>
<proteinExistence type="predicted"/>
<name>A0ABV9M0F6_9ALTE</name>
<protein>
    <submittedName>
        <fullName evidence="1">BrnT family toxin</fullName>
    </submittedName>
</protein>
<evidence type="ECO:0000313" key="2">
    <source>
        <dbReference type="Proteomes" id="UP001595897"/>
    </source>
</evidence>
<accession>A0ABV9M0F6</accession>
<dbReference type="Pfam" id="PF04365">
    <property type="entry name" value="BrnT_toxin"/>
    <property type="match status" value="1"/>
</dbReference>
<sequence>MDNYDFYWDAEKAIANSKTHGVSFDEAKTVFSDVLARLIPDPDSSHGEERFIILGESIANRLLIVCHCYRDKGGVIRLISARKADKRERKLYKEIPRA</sequence>
<reference evidence="2" key="1">
    <citation type="journal article" date="2019" name="Int. J. Syst. Evol. Microbiol.">
        <title>The Global Catalogue of Microorganisms (GCM) 10K type strain sequencing project: providing services to taxonomists for standard genome sequencing and annotation.</title>
        <authorList>
            <consortium name="The Broad Institute Genomics Platform"/>
            <consortium name="The Broad Institute Genome Sequencing Center for Infectious Disease"/>
            <person name="Wu L."/>
            <person name="Ma J."/>
        </authorList>
    </citation>
    <scope>NUCLEOTIDE SEQUENCE [LARGE SCALE GENOMIC DNA]</scope>
    <source>
        <strain evidence="2">KACC 12507</strain>
    </source>
</reference>
<organism evidence="1 2">
    <name type="scientific">Glaciecola siphonariae</name>
    <dbReference type="NCBI Taxonomy" id="521012"/>
    <lineage>
        <taxon>Bacteria</taxon>
        <taxon>Pseudomonadati</taxon>
        <taxon>Pseudomonadota</taxon>
        <taxon>Gammaproteobacteria</taxon>
        <taxon>Alteromonadales</taxon>
        <taxon>Alteromonadaceae</taxon>
        <taxon>Glaciecola</taxon>
    </lineage>
</organism>
<dbReference type="InterPro" id="IPR007460">
    <property type="entry name" value="BrnT_toxin"/>
</dbReference>
<dbReference type="RefSeq" id="WP_382410234.1">
    <property type="nucleotide sequence ID" value="NZ_JBHSGU010000019.1"/>
</dbReference>
<gene>
    <name evidence="1" type="ORF">ACFO4O_15705</name>
</gene>
<comment type="caution">
    <text evidence="1">The sequence shown here is derived from an EMBL/GenBank/DDBJ whole genome shotgun (WGS) entry which is preliminary data.</text>
</comment>
<dbReference type="Gene3D" id="3.10.450.530">
    <property type="entry name" value="Ribonuclease toxin, BrnT, of type II toxin-antitoxin system"/>
    <property type="match status" value="1"/>
</dbReference>
<dbReference type="EMBL" id="JBHSGU010000019">
    <property type="protein sequence ID" value="MFC4701600.1"/>
    <property type="molecule type" value="Genomic_DNA"/>
</dbReference>
<keyword evidence="2" id="KW-1185">Reference proteome</keyword>